<dbReference type="InterPro" id="IPR006685">
    <property type="entry name" value="MscS_channel_2nd"/>
</dbReference>
<comment type="subcellular location">
    <subcellularLocation>
        <location evidence="1">Cell membrane</location>
        <topology evidence="1">Multi-pass membrane protein</topology>
    </subcellularLocation>
</comment>
<evidence type="ECO:0000259" key="10">
    <source>
        <dbReference type="Pfam" id="PF21088"/>
    </source>
</evidence>
<evidence type="ECO:0000256" key="6">
    <source>
        <dbReference type="ARBA" id="ARBA00023136"/>
    </source>
</evidence>
<dbReference type="Pfam" id="PF05552">
    <property type="entry name" value="MS_channel_1st_1"/>
    <property type="match status" value="1"/>
</dbReference>
<feature type="domain" description="Mechanosensitive ion channel MscS" evidence="8">
    <location>
        <begin position="117"/>
        <end position="184"/>
    </location>
</feature>
<evidence type="ECO:0000256" key="2">
    <source>
        <dbReference type="ARBA" id="ARBA00008017"/>
    </source>
</evidence>
<evidence type="ECO:0000313" key="11">
    <source>
        <dbReference type="EMBL" id="MFB9213128.1"/>
    </source>
</evidence>
<evidence type="ECO:0000256" key="7">
    <source>
        <dbReference type="SAM" id="Phobius"/>
    </source>
</evidence>
<evidence type="ECO:0000313" key="12">
    <source>
        <dbReference type="Proteomes" id="UP001589654"/>
    </source>
</evidence>
<dbReference type="Pfam" id="PF00924">
    <property type="entry name" value="MS_channel_2nd"/>
    <property type="match status" value="1"/>
</dbReference>
<evidence type="ECO:0000259" key="9">
    <source>
        <dbReference type="Pfam" id="PF21082"/>
    </source>
</evidence>
<dbReference type="InterPro" id="IPR023408">
    <property type="entry name" value="MscS_beta-dom_sf"/>
</dbReference>
<feature type="transmembrane region" description="Helical" evidence="7">
    <location>
        <begin position="29"/>
        <end position="50"/>
    </location>
</feature>
<dbReference type="SUPFAM" id="SSF50182">
    <property type="entry name" value="Sm-like ribonucleoproteins"/>
    <property type="match status" value="1"/>
</dbReference>
<dbReference type="RefSeq" id="WP_290247842.1">
    <property type="nucleotide sequence ID" value="NZ_JAUFQT010000001.1"/>
</dbReference>
<dbReference type="InterPro" id="IPR011066">
    <property type="entry name" value="MscS_channel_C_sf"/>
</dbReference>
<keyword evidence="5 7" id="KW-1133">Transmembrane helix</keyword>
<dbReference type="Pfam" id="PF21082">
    <property type="entry name" value="MS_channel_3rd"/>
    <property type="match status" value="1"/>
</dbReference>
<comment type="similarity">
    <text evidence="2">Belongs to the MscS (TC 1.A.23) family.</text>
</comment>
<dbReference type="Gene3D" id="3.30.70.100">
    <property type="match status" value="1"/>
</dbReference>
<gene>
    <name evidence="11" type="ORF">ACFFUR_15025</name>
</gene>
<dbReference type="SUPFAM" id="SSF82689">
    <property type="entry name" value="Mechanosensitive channel protein MscS (YggB), C-terminal domain"/>
    <property type="match status" value="1"/>
</dbReference>
<feature type="domain" description="Mechanosensitive ion channel MscS C-terminal" evidence="9">
    <location>
        <begin position="192"/>
        <end position="276"/>
    </location>
</feature>
<dbReference type="PANTHER" id="PTHR30221">
    <property type="entry name" value="SMALL-CONDUCTANCE MECHANOSENSITIVE CHANNEL"/>
    <property type="match status" value="1"/>
</dbReference>
<feature type="transmembrane region" description="Helical" evidence="7">
    <location>
        <begin position="70"/>
        <end position="90"/>
    </location>
</feature>
<keyword evidence="3" id="KW-1003">Cell membrane</keyword>
<protein>
    <submittedName>
        <fullName evidence="11">Mechanosensitive ion channel family protein</fullName>
    </submittedName>
</protein>
<comment type="caution">
    <text evidence="11">The sequence shown here is derived from an EMBL/GenBank/DDBJ whole genome shotgun (WGS) entry which is preliminary data.</text>
</comment>
<dbReference type="InterPro" id="IPR011014">
    <property type="entry name" value="MscS_channel_TM-2"/>
</dbReference>
<dbReference type="InterPro" id="IPR049142">
    <property type="entry name" value="MS_channel_1st"/>
</dbReference>
<evidence type="ECO:0000256" key="5">
    <source>
        <dbReference type="ARBA" id="ARBA00022989"/>
    </source>
</evidence>
<dbReference type="Proteomes" id="UP001589654">
    <property type="component" value="Unassembled WGS sequence"/>
</dbReference>
<dbReference type="SUPFAM" id="SSF82861">
    <property type="entry name" value="Mechanosensitive channel protein MscS (YggB), transmembrane region"/>
    <property type="match status" value="1"/>
</dbReference>
<feature type="domain" description="Mechanosensitive ion channel transmembrane helices 2/3" evidence="10">
    <location>
        <begin position="75"/>
        <end position="116"/>
    </location>
</feature>
<keyword evidence="4 7" id="KW-0812">Transmembrane</keyword>
<dbReference type="PANTHER" id="PTHR30221:SF1">
    <property type="entry name" value="SMALL-CONDUCTANCE MECHANOSENSITIVE CHANNEL"/>
    <property type="match status" value="1"/>
</dbReference>
<evidence type="ECO:0000256" key="4">
    <source>
        <dbReference type="ARBA" id="ARBA00022692"/>
    </source>
</evidence>
<dbReference type="InterPro" id="IPR010920">
    <property type="entry name" value="LSM_dom_sf"/>
</dbReference>
<dbReference type="Gene3D" id="2.30.30.60">
    <property type="match status" value="1"/>
</dbReference>
<dbReference type="InterPro" id="IPR008910">
    <property type="entry name" value="MSC_TM_helix"/>
</dbReference>
<dbReference type="InterPro" id="IPR049278">
    <property type="entry name" value="MS_channel_C"/>
</dbReference>
<keyword evidence="6 7" id="KW-0472">Membrane</keyword>
<proteinExistence type="inferred from homology"/>
<evidence type="ECO:0000256" key="1">
    <source>
        <dbReference type="ARBA" id="ARBA00004651"/>
    </source>
</evidence>
<dbReference type="InterPro" id="IPR045275">
    <property type="entry name" value="MscS_archaea/bacteria_type"/>
</dbReference>
<dbReference type="Pfam" id="PF21088">
    <property type="entry name" value="MS_channel_1st"/>
    <property type="match status" value="1"/>
</dbReference>
<organism evidence="11 12">
    <name type="scientific">Echinicola jeungdonensis</name>
    <dbReference type="NCBI Taxonomy" id="709343"/>
    <lineage>
        <taxon>Bacteria</taxon>
        <taxon>Pseudomonadati</taxon>
        <taxon>Bacteroidota</taxon>
        <taxon>Cytophagia</taxon>
        <taxon>Cytophagales</taxon>
        <taxon>Cyclobacteriaceae</taxon>
        <taxon>Echinicola</taxon>
    </lineage>
</organism>
<accession>A0ABV5J8G2</accession>
<evidence type="ECO:0000256" key="3">
    <source>
        <dbReference type="ARBA" id="ARBA00022475"/>
    </source>
</evidence>
<keyword evidence="12" id="KW-1185">Reference proteome</keyword>
<feature type="transmembrane region" description="Helical" evidence="7">
    <location>
        <begin position="96"/>
        <end position="115"/>
    </location>
</feature>
<evidence type="ECO:0000259" key="8">
    <source>
        <dbReference type="Pfam" id="PF00924"/>
    </source>
</evidence>
<sequence>METVTNITGNFYSIITNKLNSWLETMIEMLPNFIVAVLITISFVIVAKIVRRGVKKLLTKFTDSPSLTTLISMTLYFVIVAIGIFVALSVLNLDKAVTSLLAGAGIIGLALGFAFQDIASNFMSGVMMAVRKPIRSGDLIETNDIFGTVLHVSLRSTELEDPQGQLYIIPNKMIFENPIKNYTKSGKRRVDLSGGISYGDNLRKVKEITTNAVETLEIIDKDKGIEFFFTEFGSSSINYVVRFWLKYSTTQSSYLDASSQSIIAIKEAYDQNDITIPFPIRTLDFGIKGGQTFKDMMPVEIQSNVRGNGANE</sequence>
<name>A0ABV5J8G2_9BACT</name>
<dbReference type="Gene3D" id="1.10.287.1260">
    <property type="match status" value="1"/>
</dbReference>
<dbReference type="EMBL" id="JBHMEW010000066">
    <property type="protein sequence ID" value="MFB9213128.1"/>
    <property type="molecule type" value="Genomic_DNA"/>
</dbReference>
<reference evidence="11 12" key="1">
    <citation type="submission" date="2024-09" db="EMBL/GenBank/DDBJ databases">
        <authorList>
            <person name="Sun Q."/>
            <person name="Mori K."/>
        </authorList>
    </citation>
    <scope>NUCLEOTIDE SEQUENCE [LARGE SCALE GENOMIC DNA]</scope>
    <source>
        <strain evidence="11 12">CECT 7682</strain>
    </source>
</reference>